<gene>
    <name evidence="1" type="ORF">GWI33_008540</name>
</gene>
<dbReference type="AlphaFoldDB" id="A0A834MH98"/>
<evidence type="ECO:0000313" key="1">
    <source>
        <dbReference type="EMBL" id="KAF7278324.1"/>
    </source>
</evidence>
<dbReference type="Proteomes" id="UP000625711">
    <property type="component" value="Unassembled WGS sequence"/>
</dbReference>
<name>A0A834MH98_RHYFE</name>
<keyword evidence="2" id="KW-1185">Reference proteome</keyword>
<protein>
    <submittedName>
        <fullName evidence="1">Uncharacterized protein</fullName>
    </submittedName>
</protein>
<organism evidence="1 2">
    <name type="scientific">Rhynchophorus ferrugineus</name>
    <name type="common">Red palm weevil</name>
    <name type="synonym">Curculio ferrugineus</name>
    <dbReference type="NCBI Taxonomy" id="354439"/>
    <lineage>
        <taxon>Eukaryota</taxon>
        <taxon>Metazoa</taxon>
        <taxon>Ecdysozoa</taxon>
        <taxon>Arthropoda</taxon>
        <taxon>Hexapoda</taxon>
        <taxon>Insecta</taxon>
        <taxon>Pterygota</taxon>
        <taxon>Neoptera</taxon>
        <taxon>Endopterygota</taxon>
        <taxon>Coleoptera</taxon>
        <taxon>Polyphaga</taxon>
        <taxon>Cucujiformia</taxon>
        <taxon>Curculionidae</taxon>
        <taxon>Dryophthorinae</taxon>
        <taxon>Rhynchophorus</taxon>
    </lineage>
</organism>
<proteinExistence type="predicted"/>
<reference evidence="1" key="1">
    <citation type="submission" date="2020-08" db="EMBL/GenBank/DDBJ databases">
        <title>Genome sequencing and assembly of the red palm weevil Rhynchophorus ferrugineus.</title>
        <authorList>
            <person name="Dias G.B."/>
            <person name="Bergman C.M."/>
            <person name="Manee M."/>
        </authorList>
    </citation>
    <scope>NUCLEOTIDE SEQUENCE</scope>
    <source>
        <strain evidence="1">AA-2017</strain>
        <tissue evidence="1">Whole larva</tissue>
    </source>
</reference>
<evidence type="ECO:0000313" key="2">
    <source>
        <dbReference type="Proteomes" id="UP000625711"/>
    </source>
</evidence>
<accession>A0A834MH98</accession>
<dbReference type="EMBL" id="JAACXV010000403">
    <property type="protein sequence ID" value="KAF7278324.1"/>
    <property type="molecule type" value="Genomic_DNA"/>
</dbReference>
<sequence length="85" mass="9829">MAQYRLPQPDQLNLIVLRWRSPLLNRLKVIQYKKEVAGGRFNRNLFINSRSRCITIVPGPPLAAGPLWKKTGRKKDEAKKTRGIF</sequence>
<comment type="caution">
    <text evidence="1">The sequence shown here is derived from an EMBL/GenBank/DDBJ whole genome shotgun (WGS) entry which is preliminary data.</text>
</comment>